<comment type="similarity">
    <text evidence="8">Belongs to the insect chemoreceptor superfamily. Gustatory receptor (GR) family.</text>
</comment>
<evidence type="ECO:0000256" key="7">
    <source>
        <dbReference type="ARBA" id="ARBA00023224"/>
    </source>
</evidence>
<protein>
    <recommendedName>
        <fullName evidence="8">Gustatory receptor</fullName>
    </recommendedName>
</protein>
<organism evidence="9 10">
    <name type="scientific">Helicoverpa armigera</name>
    <name type="common">Cotton bollworm</name>
    <name type="synonym">Heliothis armigera</name>
    <dbReference type="NCBI Taxonomy" id="29058"/>
    <lineage>
        <taxon>Eukaryota</taxon>
        <taxon>Metazoa</taxon>
        <taxon>Ecdysozoa</taxon>
        <taxon>Arthropoda</taxon>
        <taxon>Hexapoda</taxon>
        <taxon>Insecta</taxon>
        <taxon>Pterygota</taxon>
        <taxon>Neoptera</taxon>
        <taxon>Endopterygota</taxon>
        <taxon>Lepidoptera</taxon>
        <taxon>Glossata</taxon>
        <taxon>Ditrysia</taxon>
        <taxon>Noctuoidea</taxon>
        <taxon>Noctuidae</taxon>
        <taxon>Heliothinae</taxon>
        <taxon>Helicoverpa</taxon>
    </lineage>
</organism>
<keyword evidence="6 8" id="KW-0675">Receptor</keyword>
<dbReference type="GO" id="GO:0043025">
    <property type="term" value="C:neuronal cell body"/>
    <property type="evidence" value="ECO:0007669"/>
    <property type="project" value="TreeGrafter"/>
</dbReference>
<dbReference type="EMBL" id="KZ149950">
    <property type="protein sequence ID" value="PZC76642.1"/>
    <property type="molecule type" value="Genomic_DNA"/>
</dbReference>
<evidence type="ECO:0000256" key="8">
    <source>
        <dbReference type="RuleBase" id="RU363108"/>
    </source>
</evidence>
<dbReference type="GO" id="GO:0005886">
    <property type="term" value="C:plasma membrane"/>
    <property type="evidence" value="ECO:0007669"/>
    <property type="project" value="UniProtKB-SubCell"/>
</dbReference>
<reference evidence="9 10" key="1">
    <citation type="journal article" date="2017" name="BMC Biol.">
        <title>Genomic innovations, transcriptional plasticity and gene loss underlying the evolution and divergence of two highly polyphagous and invasive Helicoverpa pest species.</title>
        <authorList>
            <person name="Pearce S.L."/>
            <person name="Clarke D.F."/>
            <person name="East P.D."/>
            <person name="Elfekih S."/>
            <person name="Gordon K.H."/>
            <person name="Jermiin L.S."/>
            <person name="McGaughran A."/>
            <person name="Oakeshott J.G."/>
            <person name="Papanikolaou A."/>
            <person name="Perera O.P."/>
            <person name="Rane R.V."/>
            <person name="Richards S."/>
            <person name="Tay W.T."/>
            <person name="Walsh T.K."/>
            <person name="Anderson A."/>
            <person name="Anderson C.J."/>
            <person name="Asgari S."/>
            <person name="Board P.G."/>
            <person name="Bretschneider A."/>
            <person name="Campbell P.M."/>
            <person name="Chertemps T."/>
            <person name="Christeller J.T."/>
            <person name="Coppin C.W."/>
            <person name="Downes S.J."/>
            <person name="Duan G."/>
            <person name="Farnsworth C.A."/>
            <person name="Good R.T."/>
            <person name="Han L.B."/>
            <person name="Han Y.C."/>
            <person name="Hatje K."/>
            <person name="Horne I."/>
            <person name="Huang Y.P."/>
            <person name="Hughes D.S."/>
            <person name="Jacquin-Joly E."/>
            <person name="James W."/>
            <person name="Jhangiani S."/>
            <person name="Kollmar M."/>
            <person name="Kuwar S.S."/>
            <person name="Li S."/>
            <person name="Liu N.Y."/>
            <person name="Maibeche M.T."/>
            <person name="Miller J.R."/>
            <person name="Montagne N."/>
            <person name="Perry T."/>
            <person name="Qu J."/>
            <person name="Song S.V."/>
            <person name="Sutton G.G."/>
            <person name="Vogel H."/>
            <person name="Walenz B.P."/>
            <person name="Xu W."/>
            <person name="Zhang H.J."/>
            <person name="Zou Z."/>
            <person name="Batterham P."/>
            <person name="Edwards O.R."/>
            <person name="Feyereisen R."/>
            <person name="Gibbs R.A."/>
            <person name="Heckel D.G."/>
            <person name="McGrath A."/>
            <person name="Robin C."/>
            <person name="Scherer S.E."/>
            <person name="Worley K.C."/>
            <person name="Wu Y.D."/>
        </authorList>
    </citation>
    <scope>NUCLEOTIDE SEQUENCE [LARGE SCALE GENOMIC DNA]</scope>
    <source>
        <strain evidence="9">Harm_GR_Male_#8</strain>
        <tissue evidence="9">Whole organism</tissue>
    </source>
</reference>
<evidence type="ECO:0000256" key="3">
    <source>
        <dbReference type="ARBA" id="ARBA00022692"/>
    </source>
</evidence>
<dbReference type="GO" id="GO:0030425">
    <property type="term" value="C:dendrite"/>
    <property type="evidence" value="ECO:0007669"/>
    <property type="project" value="TreeGrafter"/>
</dbReference>
<evidence type="ECO:0000313" key="9">
    <source>
        <dbReference type="EMBL" id="PZC76642.1"/>
    </source>
</evidence>
<keyword evidence="3 8" id="KW-0812">Transmembrane</keyword>
<feature type="transmembrane region" description="Helical" evidence="8">
    <location>
        <begin position="386"/>
        <end position="407"/>
    </location>
</feature>
<evidence type="ECO:0000256" key="5">
    <source>
        <dbReference type="ARBA" id="ARBA00023136"/>
    </source>
</evidence>
<feature type="transmembrane region" description="Helical" evidence="8">
    <location>
        <begin position="24"/>
        <end position="45"/>
    </location>
</feature>
<keyword evidence="10" id="KW-1185">Reference proteome</keyword>
<dbReference type="GO" id="GO:0007635">
    <property type="term" value="P:chemosensory behavior"/>
    <property type="evidence" value="ECO:0007669"/>
    <property type="project" value="TreeGrafter"/>
</dbReference>
<feature type="transmembrane region" description="Helical" evidence="8">
    <location>
        <begin position="185"/>
        <end position="203"/>
    </location>
</feature>
<feature type="transmembrane region" description="Helical" evidence="8">
    <location>
        <begin position="307"/>
        <end position="329"/>
    </location>
</feature>
<proteinExistence type="inferred from homology"/>
<dbReference type="OrthoDB" id="7354650at2759"/>
<feature type="transmembrane region" description="Helical" evidence="8">
    <location>
        <begin position="152"/>
        <end position="179"/>
    </location>
</feature>
<dbReference type="AlphaFoldDB" id="A0A2W1BNK1"/>
<evidence type="ECO:0000256" key="6">
    <source>
        <dbReference type="ARBA" id="ARBA00023170"/>
    </source>
</evidence>
<comment type="caution">
    <text evidence="8">Lacks conserved residue(s) required for the propagation of feature annotation.</text>
</comment>
<name>A0A2W1BNK1_HELAM</name>
<evidence type="ECO:0000256" key="4">
    <source>
        <dbReference type="ARBA" id="ARBA00022989"/>
    </source>
</evidence>
<evidence type="ECO:0000256" key="2">
    <source>
        <dbReference type="ARBA" id="ARBA00022475"/>
    </source>
</evidence>
<dbReference type="InterPro" id="IPR013604">
    <property type="entry name" value="7TM_chemorcpt"/>
</dbReference>
<accession>A0A2W1BNK1</accession>
<dbReference type="GO" id="GO:0030424">
    <property type="term" value="C:axon"/>
    <property type="evidence" value="ECO:0007669"/>
    <property type="project" value="TreeGrafter"/>
</dbReference>
<feature type="transmembrane region" description="Helical" evidence="8">
    <location>
        <begin position="57"/>
        <end position="78"/>
    </location>
</feature>
<dbReference type="GO" id="GO:0050909">
    <property type="term" value="P:sensory perception of taste"/>
    <property type="evidence" value="ECO:0007669"/>
    <property type="project" value="InterPro"/>
</dbReference>
<sequence length="410" mass="47708">MEFQLEEKIPSYRNRNKRRGEEQIFNTLKIIIKIEYFVGIFRFALLNEKLGRPNWRMKSISIFIITINVVWFFSFAAYDLELPSVDNVTSYKFMNLICIIFMFLQFFVSASTTFTFNTSNICIISMLAKVDTMLKVENLSNFYKKSSLDTNIYLALVITTQILVNITDFLTVHISWAITAGFLDFVQRLEIAAFCIYVGLLKGRLNMVNHYLKTFVDDQGKKAATALTIEFRRGIIENFTFIGQVRENNTKIRDLAKIYVMIGQICSKVNEIFNMQILTILMNTFITMIDMMWTCLVMYRAPTSPKLGVLINVTLSCCTWISFIAMMSIRCERFLYVRNETKILVNKIIMNYDLPTTMRDQAKAFMQLVEAWPLSIHIYDMFSVDISLTLSFISVATTYLIVLIQVIKFF</sequence>
<evidence type="ECO:0000256" key="1">
    <source>
        <dbReference type="ARBA" id="ARBA00004651"/>
    </source>
</evidence>
<keyword evidence="4 8" id="KW-1133">Transmembrane helix</keyword>
<dbReference type="GO" id="GO:0008049">
    <property type="term" value="P:male courtship behavior"/>
    <property type="evidence" value="ECO:0007669"/>
    <property type="project" value="TreeGrafter"/>
</dbReference>
<dbReference type="GO" id="GO:0007165">
    <property type="term" value="P:signal transduction"/>
    <property type="evidence" value="ECO:0007669"/>
    <property type="project" value="UniProtKB-KW"/>
</dbReference>
<keyword evidence="7 8" id="KW-0807">Transducer</keyword>
<keyword evidence="5 8" id="KW-0472">Membrane</keyword>
<gene>
    <name evidence="9" type="primary">HaOG200763</name>
    <name evidence="9" type="ORF">B5X24_HaOG200763</name>
</gene>
<dbReference type="Pfam" id="PF08395">
    <property type="entry name" value="7tm_7"/>
    <property type="match status" value="1"/>
</dbReference>
<comment type="subcellular location">
    <subcellularLocation>
        <location evidence="1 8">Cell membrane</location>
        <topology evidence="1 8">Multi-pass membrane protein</topology>
    </subcellularLocation>
</comment>
<dbReference type="PANTHER" id="PTHR21143">
    <property type="entry name" value="INVERTEBRATE GUSTATORY RECEPTOR"/>
    <property type="match status" value="1"/>
</dbReference>
<evidence type="ECO:0000313" key="10">
    <source>
        <dbReference type="Proteomes" id="UP000249218"/>
    </source>
</evidence>
<feature type="transmembrane region" description="Helical" evidence="8">
    <location>
        <begin position="93"/>
        <end position="116"/>
    </location>
</feature>
<feature type="transmembrane region" description="Helical" evidence="8">
    <location>
        <begin position="277"/>
        <end position="301"/>
    </location>
</feature>
<dbReference type="Proteomes" id="UP000249218">
    <property type="component" value="Unassembled WGS sequence"/>
</dbReference>
<keyword evidence="2 8" id="KW-1003">Cell membrane</keyword>
<comment type="function">
    <text evidence="8">Gustatory receptor which mediates acceptance or avoidance behavior, depending on its substrates.</text>
</comment>
<dbReference type="PANTHER" id="PTHR21143:SF104">
    <property type="entry name" value="GUSTATORY RECEPTOR 8A-RELATED"/>
    <property type="match status" value="1"/>
</dbReference>